<name>A0A1H2Q5P9_THIRO</name>
<keyword evidence="3" id="KW-1185">Reference proteome</keyword>
<dbReference type="GO" id="GO:0032259">
    <property type="term" value="P:methylation"/>
    <property type="evidence" value="ECO:0007669"/>
    <property type="project" value="UniProtKB-KW"/>
</dbReference>
<reference evidence="3" key="1">
    <citation type="submission" date="2016-10" db="EMBL/GenBank/DDBJ databases">
        <authorList>
            <person name="Varghese N."/>
            <person name="Submissions S."/>
        </authorList>
    </citation>
    <scope>NUCLEOTIDE SEQUENCE [LARGE SCALE GENOMIC DNA]</scope>
    <source>
        <strain evidence="3">DSM 217</strain>
    </source>
</reference>
<dbReference type="CDD" id="cd02440">
    <property type="entry name" value="AdoMet_MTases"/>
    <property type="match status" value="1"/>
</dbReference>
<dbReference type="STRING" id="1058.SAMN05421783_101125"/>
<dbReference type="AlphaFoldDB" id="A0A1H2Q5P9"/>
<evidence type="ECO:0000259" key="1">
    <source>
        <dbReference type="Pfam" id="PF08241"/>
    </source>
</evidence>
<dbReference type="Gene3D" id="3.40.50.150">
    <property type="entry name" value="Vaccinia Virus protein VP39"/>
    <property type="match status" value="1"/>
</dbReference>
<dbReference type="InterPro" id="IPR013216">
    <property type="entry name" value="Methyltransf_11"/>
</dbReference>
<keyword evidence="2" id="KW-0489">Methyltransferase</keyword>
<organism evidence="2 3">
    <name type="scientific">Thiocapsa roseopersicina</name>
    <dbReference type="NCBI Taxonomy" id="1058"/>
    <lineage>
        <taxon>Bacteria</taxon>
        <taxon>Pseudomonadati</taxon>
        <taxon>Pseudomonadota</taxon>
        <taxon>Gammaproteobacteria</taxon>
        <taxon>Chromatiales</taxon>
        <taxon>Chromatiaceae</taxon>
        <taxon>Thiocapsa</taxon>
    </lineage>
</organism>
<evidence type="ECO:0000313" key="3">
    <source>
        <dbReference type="Proteomes" id="UP000198816"/>
    </source>
</evidence>
<dbReference type="OrthoDB" id="9760689at2"/>
<dbReference type="InterPro" id="IPR029063">
    <property type="entry name" value="SAM-dependent_MTases_sf"/>
</dbReference>
<accession>A0A1H2Q5P9</accession>
<dbReference type="RefSeq" id="WP_093027100.1">
    <property type="nucleotide sequence ID" value="NZ_FNNZ01000001.1"/>
</dbReference>
<dbReference type="Pfam" id="PF08241">
    <property type="entry name" value="Methyltransf_11"/>
    <property type="match status" value="1"/>
</dbReference>
<proteinExistence type="predicted"/>
<gene>
    <name evidence="2" type="ORF">SAMN05421783_101125</name>
</gene>
<dbReference type="EMBL" id="FNNZ01000001">
    <property type="protein sequence ID" value="SDW02425.1"/>
    <property type="molecule type" value="Genomic_DNA"/>
</dbReference>
<feature type="domain" description="Methyltransferase type 11" evidence="1">
    <location>
        <begin position="65"/>
        <end position="162"/>
    </location>
</feature>
<sequence length="264" mass="30557">MTALMMKQQWQQMAETNPFFGITSWPEFEDPTHLDLEFFWDIGRTHARNLLQKVPLRRSEQLSMVEIGCGVGRMTHYFAERFARVTAMDISGEMVSRAQRYWRHLDNVRFIEGSGADLMPVADAEVDFVLSFYVLNHVTDPETVLGYVHETGRVLKNGGHALLHMRVRDLDAWSPVRLRSRLRRIGRPASKQLWWNQGVTRREREMKTDLIGQFSKHDAWHGCEVPWPALVDALARARLEAVWTDVAELGPTEFAFLVLRKQAP</sequence>
<protein>
    <submittedName>
        <fullName evidence="2">Methyltransferase domain-containing protein</fullName>
    </submittedName>
</protein>
<evidence type="ECO:0000313" key="2">
    <source>
        <dbReference type="EMBL" id="SDW02425.1"/>
    </source>
</evidence>
<dbReference type="PANTHER" id="PTHR43861">
    <property type="entry name" value="TRANS-ACONITATE 2-METHYLTRANSFERASE-RELATED"/>
    <property type="match status" value="1"/>
</dbReference>
<dbReference type="SUPFAM" id="SSF53335">
    <property type="entry name" value="S-adenosyl-L-methionine-dependent methyltransferases"/>
    <property type="match status" value="1"/>
</dbReference>
<dbReference type="Proteomes" id="UP000198816">
    <property type="component" value="Unassembled WGS sequence"/>
</dbReference>
<dbReference type="GO" id="GO:0008757">
    <property type="term" value="F:S-adenosylmethionine-dependent methyltransferase activity"/>
    <property type="evidence" value="ECO:0007669"/>
    <property type="project" value="InterPro"/>
</dbReference>
<keyword evidence="2" id="KW-0808">Transferase</keyword>